<dbReference type="STRING" id="319224.Sputcn32_3895"/>
<dbReference type="AlphaFoldDB" id="A4YCB8"/>
<protein>
    <recommendedName>
        <fullName evidence="2">DUF707 domain-containing protein</fullName>
    </recommendedName>
</protein>
<name>A4YCB8_SHEPC</name>
<dbReference type="EMBL" id="CP000681">
    <property type="protein sequence ID" value="ABP77601.1"/>
    <property type="molecule type" value="Genomic_DNA"/>
</dbReference>
<dbReference type="KEGG" id="spc:Sputcn32_3895"/>
<dbReference type="InterPro" id="IPR029044">
    <property type="entry name" value="Nucleotide-diphossugar_trans"/>
</dbReference>
<reference evidence="1" key="1">
    <citation type="submission" date="2007-04" db="EMBL/GenBank/DDBJ databases">
        <title>Complete sequence of Shewanella putrefaciens CN-32.</title>
        <authorList>
            <consortium name="US DOE Joint Genome Institute"/>
            <person name="Copeland A."/>
            <person name="Lucas S."/>
            <person name="Lapidus A."/>
            <person name="Barry K."/>
            <person name="Detter J.C."/>
            <person name="Glavina del Rio T."/>
            <person name="Hammon N."/>
            <person name="Israni S."/>
            <person name="Dalin E."/>
            <person name="Tice H."/>
            <person name="Pitluck S."/>
            <person name="Chain P."/>
            <person name="Malfatti S."/>
            <person name="Shin M."/>
            <person name="Vergez L."/>
            <person name="Schmutz J."/>
            <person name="Larimer F."/>
            <person name="Land M."/>
            <person name="Hauser L."/>
            <person name="Kyrpides N."/>
            <person name="Mikhailova N."/>
            <person name="Romine M.F."/>
            <person name="Fredrickson J."/>
            <person name="Tiedje J."/>
            <person name="Richardson P."/>
        </authorList>
    </citation>
    <scope>NUCLEOTIDE SEQUENCE [LARGE SCALE GENOMIC DNA]</scope>
    <source>
        <strain evidence="1">CN-32</strain>
    </source>
</reference>
<gene>
    <name evidence="1" type="ordered locus">Sputcn32_3895</name>
</gene>
<organism evidence="1">
    <name type="scientific">Shewanella putrefaciens (strain CN-32 / ATCC BAA-453)</name>
    <dbReference type="NCBI Taxonomy" id="319224"/>
    <lineage>
        <taxon>Bacteria</taxon>
        <taxon>Pseudomonadati</taxon>
        <taxon>Pseudomonadota</taxon>
        <taxon>Gammaproteobacteria</taxon>
        <taxon>Alteromonadales</taxon>
        <taxon>Shewanellaceae</taxon>
        <taxon>Shewanella</taxon>
    </lineage>
</organism>
<dbReference type="eggNOG" id="COG1216">
    <property type="taxonomic scope" value="Bacteria"/>
</dbReference>
<dbReference type="HOGENOM" id="CLU_080399_1_0_6"/>
<proteinExistence type="predicted"/>
<dbReference type="SUPFAM" id="SSF53448">
    <property type="entry name" value="Nucleotide-diphospho-sugar transferases"/>
    <property type="match status" value="1"/>
</dbReference>
<sequence length="266" mass="30966">MNRYLIIARVGDNSLHPTWINSEKRNFDLFISYFGNEEKKYSEHADYYEHMKGGKWPIISRLIDKNWEIISKYDAVWFPDDDLLVDTNSICKMFDLFSAFDLSLAQPALSMDSYFSHPCLLQQKKSIIRFTNFVEVMAPIFSLSSLERVKHTFSQSKSGWGLDFLWPHMINGKIGIIDVTPVIHTRPIGGELYKLNPELSPKMDIVKLQEIYPDIILNKKYKKNKFKVFSQILETRTLNEKMAYFKGKVQVALAKKVSKETKKYGA</sequence>
<evidence type="ECO:0000313" key="1">
    <source>
        <dbReference type="EMBL" id="ABP77601.1"/>
    </source>
</evidence>
<accession>A4YCB8</accession>
<evidence type="ECO:0008006" key="2">
    <source>
        <dbReference type="Google" id="ProtNLM"/>
    </source>
</evidence>